<reference evidence="2 3" key="1">
    <citation type="journal article" date="2021" name="Sci. Rep.">
        <title>The distribution of antibiotic resistance genes in chicken gut microbiota commensals.</title>
        <authorList>
            <person name="Juricova H."/>
            <person name="Matiasovicova J."/>
            <person name="Kubasova T."/>
            <person name="Cejkova D."/>
            <person name="Rychlik I."/>
        </authorList>
    </citation>
    <scope>NUCLEOTIDE SEQUENCE [LARGE SCALE GENOMIC DNA]</scope>
    <source>
        <strain evidence="2 3">An431b</strain>
    </source>
</reference>
<protein>
    <submittedName>
        <fullName evidence="2">DUF3796 domain-containing protein</fullName>
    </submittedName>
</protein>
<name>A0ABS2G8P8_9FIRM</name>
<evidence type="ECO:0000313" key="3">
    <source>
        <dbReference type="Proteomes" id="UP000729290"/>
    </source>
</evidence>
<feature type="transmembrane region" description="Helical" evidence="1">
    <location>
        <begin position="66"/>
        <end position="85"/>
    </location>
</feature>
<organism evidence="2 3">
    <name type="scientific">Anaerotignum lactatifermentans</name>
    <dbReference type="NCBI Taxonomy" id="160404"/>
    <lineage>
        <taxon>Bacteria</taxon>
        <taxon>Bacillati</taxon>
        <taxon>Bacillota</taxon>
        <taxon>Clostridia</taxon>
        <taxon>Lachnospirales</taxon>
        <taxon>Anaerotignaceae</taxon>
        <taxon>Anaerotignum</taxon>
    </lineage>
</organism>
<gene>
    <name evidence="2" type="ORF">H9X83_05265</name>
</gene>
<keyword evidence="3" id="KW-1185">Reference proteome</keyword>
<keyword evidence="1" id="KW-0812">Transmembrane</keyword>
<evidence type="ECO:0000256" key="1">
    <source>
        <dbReference type="SAM" id="Phobius"/>
    </source>
</evidence>
<dbReference type="EMBL" id="JACSNV010000005">
    <property type="protein sequence ID" value="MBM6877565.1"/>
    <property type="molecule type" value="Genomic_DNA"/>
</dbReference>
<keyword evidence="1" id="KW-0472">Membrane</keyword>
<feature type="transmembrane region" description="Helical" evidence="1">
    <location>
        <begin position="28"/>
        <end position="45"/>
    </location>
</feature>
<dbReference type="PROSITE" id="PS51257">
    <property type="entry name" value="PROKAR_LIPOPROTEIN"/>
    <property type="match status" value="1"/>
</dbReference>
<dbReference type="Proteomes" id="UP000729290">
    <property type="component" value="Unassembled WGS sequence"/>
</dbReference>
<sequence>MFRKKFFLGFLGFLGCFAFRYIGSGDVLDLAYFGFFAFCGNFFLGRIQGDRQDERYQEDQKEALAWIGRISIAALFIIWCAGILFRNMELVFVLVVAAYALLLNLYSWKLYVLEEK</sequence>
<feature type="transmembrane region" description="Helical" evidence="1">
    <location>
        <begin position="91"/>
        <end position="112"/>
    </location>
</feature>
<dbReference type="RefSeq" id="WP_205133413.1">
    <property type="nucleotide sequence ID" value="NZ_JACSNT010000006.1"/>
</dbReference>
<proteinExistence type="predicted"/>
<evidence type="ECO:0000313" key="2">
    <source>
        <dbReference type="EMBL" id="MBM6877565.1"/>
    </source>
</evidence>
<keyword evidence="1" id="KW-1133">Transmembrane helix</keyword>
<accession>A0ABS2G8P8</accession>
<comment type="caution">
    <text evidence="2">The sequence shown here is derived from an EMBL/GenBank/DDBJ whole genome shotgun (WGS) entry which is preliminary data.</text>
</comment>